<dbReference type="GO" id="GO:0016020">
    <property type="term" value="C:membrane"/>
    <property type="evidence" value="ECO:0007669"/>
    <property type="project" value="TreeGrafter"/>
</dbReference>
<evidence type="ECO:0000256" key="1">
    <source>
        <dbReference type="SAM" id="Phobius"/>
    </source>
</evidence>
<feature type="transmembrane region" description="Helical" evidence="1">
    <location>
        <begin position="226"/>
        <end position="246"/>
    </location>
</feature>
<dbReference type="InterPro" id="IPR011701">
    <property type="entry name" value="MFS"/>
</dbReference>
<sequence>MEMGTSTHEHLDEGCTKEIAENVKDGSVDCEKTKFLDDSALEIDEIPAWRYVIVILATSVSAIGLSCSFAFNFAIVCKVNSTVDTYELYSRNPSHSPVMHFSTIESSLLYSAYPLGNFSMLVIMLLTGGFSRMRWTIFAAIIVSSLTTLLVPPLYDWNVHTTLILKIIQGAAVAPTVPLVGHVTAYWTPRAEMGLFVSFLTSYSQIGLFYLMATSGITCEYFAWRGIFYLNGISSLLFGILWAFLFKDHPSELKQSRSVLVQDEKTEIVAVKRHELVPYKAFFTCLPVWSCLVAAFGNFGGISPFMTFAPAILKKAVNLTDIAASQYNTFSFILQLFLKIFSGKMSDLWTAINETNKVRLFNTLSMGIAGVLCITTAFIPVENQVICAVLITLLQGVIGFNSAGYNKAAVIVARQHAHLLLTCFGLIVTFVTLVQPFIVQLVAPDHSWDQWFYLFVGHGLVLVIANLFFCLTIKAKPAAFTLKSDSS</sequence>
<protein>
    <recommendedName>
        <fullName evidence="4">Major facilitator superfamily (MFS) profile domain-containing protein</fullName>
    </recommendedName>
</protein>
<dbReference type="EMBL" id="CATQJL010000326">
    <property type="protein sequence ID" value="CAJ0608837.1"/>
    <property type="molecule type" value="Genomic_DNA"/>
</dbReference>
<dbReference type="SUPFAM" id="SSF103473">
    <property type="entry name" value="MFS general substrate transporter"/>
    <property type="match status" value="1"/>
</dbReference>
<feature type="transmembrane region" description="Helical" evidence="1">
    <location>
        <begin position="194"/>
        <end position="214"/>
    </location>
</feature>
<evidence type="ECO:0000313" key="2">
    <source>
        <dbReference type="EMBL" id="CAJ0608837.1"/>
    </source>
</evidence>
<dbReference type="Proteomes" id="UP001176961">
    <property type="component" value="Unassembled WGS sequence"/>
</dbReference>
<feature type="transmembrane region" description="Helical" evidence="1">
    <location>
        <begin position="135"/>
        <end position="155"/>
    </location>
</feature>
<dbReference type="AlphaFoldDB" id="A0AA36HDU0"/>
<evidence type="ECO:0008006" key="4">
    <source>
        <dbReference type="Google" id="ProtNLM"/>
    </source>
</evidence>
<comment type="caution">
    <text evidence="2">The sequence shown here is derived from an EMBL/GenBank/DDBJ whole genome shotgun (WGS) entry which is preliminary data.</text>
</comment>
<dbReference type="Pfam" id="PF07690">
    <property type="entry name" value="MFS_1"/>
    <property type="match status" value="1"/>
</dbReference>
<keyword evidence="1" id="KW-0812">Transmembrane</keyword>
<dbReference type="PANTHER" id="PTHR45757">
    <property type="entry name" value="PROTEIN CBG23364-RELATED"/>
    <property type="match status" value="1"/>
</dbReference>
<feature type="transmembrane region" description="Helical" evidence="1">
    <location>
        <begin position="281"/>
        <end position="302"/>
    </location>
</feature>
<feature type="transmembrane region" description="Helical" evidence="1">
    <location>
        <begin position="108"/>
        <end position="128"/>
    </location>
</feature>
<organism evidence="2 3">
    <name type="scientific">Cylicocyclus nassatus</name>
    <name type="common">Nematode worm</name>
    <dbReference type="NCBI Taxonomy" id="53992"/>
    <lineage>
        <taxon>Eukaryota</taxon>
        <taxon>Metazoa</taxon>
        <taxon>Ecdysozoa</taxon>
        <taxon>Nematoda</taxon>
        <taxon>Chromadorea</taxon>
        <taxon>Rhabditida</taxon>
        <taxon>Rhabditina</taxon>
        <taxon>Rhabditomorpha</taxon>
        <taxon>Strongyloidea</taxon>
        <taxon>Strongylidae</taxon>
        <taxon>Cylicocyclus</taxon>
    </lineage>
</organism>
<feature type="transmembrane region" description="Helical" evidence="1">
    <location>
        <begin position="167"/>
        <end position="187"/>
    </location>
</feature>
<reference evidence="2" key="1">
    <citation type="submission" date="2023-07" db="EMBL/GenBank/DDBJ databases">
        <authorList>
            <consortium name="CYATHOMIX"/>
        </authorList>
    </citation>
    <scope>NUCLEOTIDE SEQUENCE</scope>
    <source>
        <strain evidence="2">N/A</strain>
    </source>
</reference>
<feature type="transmembrane region" description="Helical" evidence="1">
    <location>
        <begin position="322"/>
        <end position="341"/>
    </location>
</feature>
<dbReference type="GO" id="GO:0022857">
    <property type="term" value="F:transmembrane transporter activity"/>
    <property type="evidence" value="ECO:0007669"/>
    <property type="project" value="InterPro"/>
</dbReference>
<feature type="transmembrane region" description="Helical" evidence="1">
    <location>
        <begin position="451"/>
        <end position="473"/>
    </location>
</feature>
<feature type="transmembrane region" description="Helical" evidence="1">
    <location>
        <begin position="51"/>
        <end position="75"/>
    </location>
</feature>
<dbReference type="InterPro" id="IPR036259">
    <property type="entry name" value="MFS_trans_sf"/>
</dbReference>
<feature type="transmembrane region" description="Helical" evidence="1">
    <location>
        <begin position="417"/>
        <end position="439"/>
    </location>
</feature>
<gene>
    <name evidence="2" type="ORF">CYNAS_LOCUS20820</name>
</gene>
<feature type="transmembrane region" description="Helical" evidence="1">
    <location>
        <begin position="385"/>
        <end position="405"/>
    </location>
</feature>
<accession>A0AA36HDU0</accession>
<keyword evidence="3" id="KW-1185">Reference proteome</keyword>
<keyword evidence="1" id="KW-0472">Membrane</keyword>
<proteinExistence type="predicted"/>
<feature type="transmembrane region" description="Helical" evidence="1">
    <location>
        <begin position="361"/>
        <end position="379"/>
    </location>
</feature>
<dbReference type="Gene3D" id="1.20.1250.20">
    <property type="entry name" value="MFS general substrate transporter like domains"/>
    <property type="match status" value="2"/>
</dbReference>
<evidence type="ECO:0000313" key="3">
    <source>
        <dbReference type="Proteomes" id="UP001176961"/>
    </source>
</evidence>
<name>A0AA36HDU0_CYLNA</name>
<keyword evidence="1" id="KW-1133">Transmembrane helix</keyword>